<sequence length="194" mass="20997">MRMTLVLVAVGTGVWSLPATGSVAGDVHVEPVTAYVEANVRSWVEDSVIVEALKDHNERHAHLSQADIDRMDAEWRIQRSSERHPLIDSVADTALSKFLKAKQAASGGAITEIFVIDAKGLSIGVSEPGSDYWQGDEPKWQKTYPAGSGTLFVDRAEKDESTQTLQSQASFTVSDPQTHKPIGTLTVGINLDAL</sequence>
<dbReference type="EMBL" id="JACHBK010000003">
    <property type="protein sequence ID" value="MBB5534578.1"/>
    <property type="molecule type" value="Genomic_DNA"/>
</dbReference>
<comment type="caution">
    <text evidence="1">The sequence shown here is derived from an EMBL/GenBank/DDBJ whole genome shotgun (WGS) entry which is preliminary data.</text>
</comment>
<name>A0A7W8U8A7_9HYPH</name>
<proteinExistence type="predicted"/>
<keyword evidence="2" id="KW-1185">Reference proteome</keyword>
<dbReference type="RefSeq" id="WP_026203170.1">
    <property type="nucleotide sequence ID" value="NZ_JACHBK010000003.1"/>
</dbReference>
<gene>
    <name evidence="1" type="ORF">GGD55_001261</name>
</gene>
<protein>
    <submittedName>
        <fullName evidence="1">Uncharacterized protein</fullName>
    </submittedName>
</protein>
<accession>A0A7W8U8A7</accession>
<evidence type="ECO:0000313" key="1">
    <source>
        <dbReference type="EMBL" id="MBB5534578.1"/>
    </source>
</evidence>
<organism evidence="1 2">
    <name type="scientific">Rhizobium giardinii</name>
    <dbReference type="NCBI Taxonomy" id="56731"/>
    <lineage>
        <taxon>Bacteria</taxon>
        <taxon>Pseudomonadati</taxon>
        <taxon>Pseudomonadota</taxon>
        <taxon>Alphaproteobacteria</taxon>
        <taxon>Hyphomicrobiales</taxon>
        <taxon>Rhizobiaceae</taxon>
        <taxon>Rhizobium/Agrobacterium group</taxon>
        <taxon>Rhizobium</taxon>
    </lineage>
</organism>
<reference evidence="1 2" key="1">
    <citation type="submission" date="2020-08" db="EMBL/GenBank/DDBJ databases">
        <title>Genomic Encyclopedia of Type Strains, Phase IV (KMG-V): Genome sequencing to study the core and pangenomes of soil and plant-associated prokaryotes.</title>
        <authorList>
            <person name="Whitman W."/>
        </authorList>
    </citation>
    <scope>NUCLEOTIDE SEQUENCE [LARGE SCALE GENOMIC DNA]</scope>
    <source>
        <strain evidence="1 2">SEMIA 4084</strain>
    </source>
</reference>
<dbReference type="AlphaFoldDB" id="A0A7W8U8A7"/>
<evidence type="ECO:0000313" key="2">
    <source>
        <dbReference type="Proteomes" id="UP000585507"/>
    </source>
</evidence>
<dbReference type="Proteomes" id="UP000585507">
    <property type="component" value="Unassembled WGS sequence"/>
</dbReference>